<name>A0A8J4X0S1_9TREM</name>
<evidence type="ECO:0000313" key="3">
    <source>
        <dbReference type="Proteomes" id="UP000748531"/>
    </source>
</evidence>
<proteinExistence type="predicted"/>
<comment type="caution">
    <text evidence="2">The sequence shown here is derived from an EMBL/GenBank/DDBJ whole genome shotgun (WGS) entry which is preliminary data.</text>
</comment>
<evidence type="ECO:0000256" key="1">
    <source>
        <dbReference type="SAM" id="SignalP"/>
    </source>
</evidence>
<dbReference type="Proteomes" id="UP000748531">
    <property type="component" value="Unassembled WGS sequence"/>
</dbReference>
<keyword evidence="3" id="KW-1185">Reference proteome</keyword>
<sequence>MLRICEMLALFCGILLVCQAAIAPTRMEPHFWEREMYDRPPIHKRWTDFRKRAWTDFKRSVDAYPGPGPWADF</sequence>
<accession>A0A8J4X0S1</accession>
<feature type="signal peptide" evidence="1">
    <location>
        <begin position="1"/>
        <end position="20"/>
    </location>
</feature>
<dbReference type="EMBL" id="LUCH01001885">
    <property type="protein sequence ID" value="KAF5402322.1"/>
    <property type="molecule type" value="Genomic_DNA"/>
</dbReference>
<evidence type="ECO:0000313" key="2">
    <source>
        <dbReference type="EMBL" id="KAF5402322.1"/>
    </source>
</evidence>
<keyword evidence="1" id="KW-0732">Signal</keyword>
<organism evidence="2 3">
    <name type="scientific">Paragonimus heterotremus</name>
    <dbReference type="NCBI Taxonomy" id="100268"/>
    <lineage>
        <taxon>Eukaryota</taxon>
        <taxon>Metazoa</taxon>
        <taxon>Spiralia</taxon>
        <taxon>Lophotrochozoa</taxon>
        <taxon>Platyhelminthes</taxon>
        <taxon>Trematoda</taxon>
        <taxon>Digenea</taxon>
        <taxon>Plagiorchiida</taxon>
        <taxon>Troglotremata</taxon>
        <taxon>Troglotrematidae</taxon>
        <taxon>Paragonimus</taxon>
    </lineage>
</organism>
<gene>
    <name evidence="2" type="ORF">PHET_04307</name>
</gene>
<reference evidence="2" key="1">
    <citation type="submission" date="2019-05" db="EMBL/GenBank/DDBJ databases">
        <title>Annotation for the trematode Paragonimus heterotremus.</title>
        <authorList>
            <person name="Choi Y.-J."/>
        </authorList>
    </citation>
    <scope>NUCLEOTIDE SEQUENCE</scope>
    <source>
        <strain evidence="2">LC</strain>
    </source>
</reference>
<feature type="chain" id="PRO_5035190239" evidence="1">
    <location>
        <begin position="21"/>
        <end position="73"/>
    </location>
</feature>
<protein>
    <submittedName>
        <fullName evidence="2">Uncharacterized protein</fullName>
    </submittedName>
</protein>
<dbReference type="AlphaFoldDB" id="A0A8J4X0S1"/>
<dbReference type="OrthoDB" id="6219895at2759"/>